<evidence type="ECO:0000313" key="2">
    <source>
        <dbReference type="Proteomes" id="UP000784294"/>
    </source>
</evidence>
<organism evidence="1 2">
    <name type="scientific">Protopolystoma xenopodis</name>
    <dbReference type="NCBI Taxonomy" id="117903"/>
    <lineage>
        <taxon>Eukaryota</taxon>
        <taxon>Metazoa</taxon>
        <taxon>Spiralia</taxon>
        <taxon>Lophotrochozoa</taxon>
        <taxon>Platyhelminthes</taxon>
        <taxon>Monogenea</taxon>
        <taxon>Polyopisthocotylea</taxon>
        <taxon>Polystomatidea</taxon>
        <taxon>Polystomatidae</taxon>
        <taxon>Protopolystoma</taxon>
    </lineage>
</organism>
<dbReference type="EMBL" id="CAAALY010011579">
    <property type="protein sequence ID" value="VEL11354.1"/>
    <property type="molecule type" value="Genomic_DNA"/>
</dbReference>
<protein>
    <submittedName>
        <fullName evidence="1">Uncharacterized protein</fullName>
    </submittedName>
</protein>
<dbReference type="AlphaFoldDB" id="A0A3S5CIN0"/>
<comment type="caution">
    <text evidence="1">The sequence shown here is derived from an EMBL/GenBank/DDBJ whole genome shotgun (WGS) entry which is preliminary data.</text>
</comment>
<sequence length="209" mass="23719">MCLARALAVVWRGGYNVEIMRCSVMVRVPLQLALQRLFMRMDEECEGRRECSDEEQIGDEETGEGELSKMKLLQRNWGNDEERRMHEGQSAEISMGQADEEELDACKYARMTKLQRIHVILEHRESLLAESMELIRSIRRRGRHLEATLVPYAAEFATSLHDNPPSVSGETTSPIPSNTMVCLMSAGPAGLNGCEVIWVQRSETVHEIE</sequence>
<evidence type="ECO:0000313" key="1">
    <source>
        <dbReference type="EMBL" id="VEL11354.1"/>
    </source>
</evidence>
<dbReference type="Proteomes" id="UP000784294">
    <property type="component" value="Unassembled WGS sequence"/>
</dbReference>
<reference evidence="1" key="1">
    <citation type="submission" date="2018-11" db="EMBL/GenBank/DDBJ databases">
        <authorList>
            <consortium name="Pathogen Informatics"/>
        </authorList>
    </citation>
    <scope>NUCLEOTIDE SEQUENCE</scope>
</reference>
<accession>A0A3S5CIN0</accession>
<name>A0A3S5CIN0_9PLAT</name>
<proteinExistence type="predicted"/>
<keyword evidence="2" id="KW-1185">Reference proteome</keyword>
<gene>
    <name evidence="1" type="ORF">PXEA_LOCUS4794</name>
</gene>